<reference evidence="7 8" key="1">
    <citation type="submission" date="2016-09" db="EMBL/GenBank/DDBJ databases">
        <title>Extensive genetic diversity and differential bi-allelic expression allows diatom success in the polar Southern Ocean.</title>
        <authorList>
            <consortium name="DOE Joint Genome Institute"/>
            <person name="Mock T."/>
            <person name="Otillar R.P."/>
            <person name="Strauss J."/>
            <person name="Dupont C."/>
            <person name="Frickenhaus S."/>
            <person name="Maumus F."/>
            <person name="Mcmullan M."/>
            <person name="Sanges R."/>
            <person name="Schmutz J."/>
            <person name="Toseland A."/>
            <person name="Valas R."/>
            <person name="Veluchamy A."/>
            <person name="Ward B.J."/>
            <person name="Allen A."/>
            <person name="Barry K."/>
            <person name="Falciatore A."/>
            <person name="Ferrante M."/>
            <person name="Fortunato A.E."/>
            <person name="Gloeckner G."/>
            <person name="Gruber A."/>
            <person name="Hipkin R."/>
            <person name="Janech M."/>
            <person name="Kroth P."/>
            <person name="Leese F."/>
            <person name="Lindquist E."/>
            <person name="Lyon B.R."/>
            <person name="Martin J."/>
            <person name="Mayer C."/>
            <person name="Parker M."/>
            <person name="Quesneville H."/>
            <person name="Raymond J."/>
            <person name="Uhlig C."/>
            <person name="Valentin K.U."/>
            <person name="Worden A.Z."/>
            <person name="Armbrust E.V."/>
            <person name="Bowler C."/>
            <person name="Green B."/>
            <person name="Moulton V."/>
            <person name="Van Oosterhout C."/>
            <person name="Grigoriev I."/>
        </authorList>
    </citation>
    <scope>NUCLEOTIDE SEQUENCE [LARGE SCALE GENOMIC DNA]</scope>
    <source>
        <strain evidence="7 8">CCMP1102</strain>
    </source>
</reference>
<keyword evidence="8" id="KW-1185">Reference proteome</keyword>
<dbReference type="Gene3D" id="3.40.50.11660">
    <property type="entry name" value="Glycosyl transferase family 10, C-terminal domain"/>
    <property type="match status" value="1"/>
</dbReference>
<dbReference type="SUPFAM" id="SSF53756">
    <property type="entry name" value="UDP-Glycosyltransferase/glycogen phosphorylase"/>
    <property type="match status" value="1"/>
</dbReference>
<dbReference type="InterPro" id="IPR001503">
    <property type="entry name" value="Glyco_trans_10"/>
</dbReference>
<keyword evidence="4 5" id="KW-0808">Transferase</keyword>
<name>A0A1E7EXC3_9STRA</name>
<evidence type="ECO:0000259" key="6">
    <source>
        <dbReference type="Pfam" id="PF00852"/>
    </source>
</evidence>
<dbReference type="PANTHER" id="PTHR11929:SF194">
    <property type="entry name" value="ALPHA-(1,3)-FUCOSYLTRANSFERASE 10"/>
    <property type="match status" value="1"/>
</dbReference>
<comment type="similarity">
    <text evidence="2 5">Belongs to the glycosyltransferase 10 family.</text>
</comment>
<keyword evidence="5" id="KW-0472">Membrane</keyword>
<dbReference type="Proteomes" id="UP000095751">
    <property type="component" value="Unassembled WGS sequence"/>
</dbReference>
<evidence type="ECO:0000256" key="5">
    <source>
        <dbReference type="RuleBase" id="RU003832"/>
    </source>
</evidence>
<comment type="subcellular location">
    <subcellularLocation>
        <location evidence="5">Golgi apparatus</location>
        <location evidence="5">Golgi stack membrane</location>
        <topology evidence="5">Single-pass type II membrane protein</topology>
    </subcellularLocation>
</comment>
<dbReference type="GO" id="GO:0032580">
    <property type="term" value="C:Golgi cisterna membrane"/>
    <property type="evidence" value="ECO:0007669"/>
    <property type="project" value="UniProtKB-SubCell"/>
</dbReference>
<feature type="non-terminal residue" evidence="7">
    <location>
        <position position="174"/>
    </location>
</feature>
<proteinExistence type="inferred from homology"/>
<organism evidence="7 8">
    <name type="scientific">Fragilariopsis cylindrus CCMP1102</name>
    <dbReference type="NCBI Taxonomy" id="635003"/>
    <lineage>
        <taxon>Eukaryota</taxon>
        <taxon>Sar</taxon>
        <taxon>Stramenopiles</taxon>
        <taxon>Ochrophyta</taxon>
        <taxon>Bacillariophyta</taxon>
        <taxon>Bacillariophyceae</taxon>
        <taxon>Bacillariophycidae</taxon>
        <taxon>Bacillariales</taxon>
        <taxon>Bacillariaceae</taxon>
        <taxon>Fragilariopsis</taxon>
    </lineage>
</organism>
<keyword evidence="5" id="KW-0812">Transmembrane</keyword>
<dbReference type="KEGG" id="fcy:FRACYDRAFT_161772"/>
<evidence type="ECO:0000256" key="1">
    <source>
        <dbReference type="ARBA" id="ARBA00004922"/>
    </source>
</evidence>
<dbReference type="AlphaFoldDB" id="A0A1E7EXC3"/>
<evidence type="ECO:0000313" key="8">
    <source>
        <dbReference type="Proteomes" id="UP000095751"/>
    </source>
</evidence>
<gene>
    <name evidence="7" type="ORF">FRACYDRAFT_161772</name>
</gene>
<dbReference type="InParanoid" id="A0A1E7EXC3"/>
<feature type="non-terminal residue" evidence="7">
    <location>
        <position position="1"/>
    </location>
</feature>
<protein>
    <recommendedName>
        <fullName evidence="5">Fucosyltransferase</fullName>
        <ecNumber evidence="5">2.4.1.-</ecNumber>
    </recommendedName>
</protein>
<evidence type="ECO:0000256" key="4">
    <source>
        <dbReference type="ARBA" id="ARBA00022679"/>
    </source>
</evidence>
<dbReference type="OrthoDB" id="41604at2759"/>
<dbReference type="GO" id="GO:0046920">
    <property type="term" value="F:alpha-(1-&gt;3)-fucosyltransferase activity"/>
    <property type="evidence" value="ECO:0007669"/>
    <property type="project" value="TreeGrafter"/>
</dbReference>
<evidence type="ECO:0000313" key="7">
    <source>
        <dbReference type="EMBL" id="OEU10479.1"/>
    </source>
</evidence>
<dbReference type="Pfam" id="PF00852">
    <property type="entry name" value="Glyco_transf_10"/>
    <property type="match status" value="1"/>
</dbReference>
<evidence type="ECO:0000256" key="2">
    <source>
        <dbReference type="ARBA" id="ARBA00008919"/>
    </source>
</evidence>
<dbReference type="InterPro" id="IPR038577">
    <property type="entry name" value="GT10-like_C_sf"/>
</dbReference>
<evidence type="ECO:0000256" key="3">
    <source>
        <dbReference type="ARBA" id="ARBA00022676"/>
    </source>
</evidence>
<dbReference type="UniPathway" id="UPA00378"/>
<keyword evidence="5" id="KW-0333">Golgi apparatus</keyword>
<comment type="pathway">
    <text evidence="1">Protein modification; protein glycosylation.</text>
</comment>
<dbReference type="EMBL" id="KV784371">
    <property type="protein sequence ID" value="OEU10479.1"/>
    <property type="molecule type" value="Genomic_DNA"/>
</dbReference>
<accession>A0A1E7EXC3</accession>
<keyword evidence="3 5" id="KW-0328">Glycosyltransferase</keyword>
<feature type="domain" description="Fucosyltransferase C-terminal" evidence="6">
    <location>
        <begin position="7"/>
        <end position="140"/>
    </location>
</feature>
<sequence length="174" mass="19940">FMIYANSNCVPFREEAVGLLSEMGQVHCDGKCQGRTPPSGSRENLTKTKIGGFGHWWDNYKIYSKYRFCFVMEHADNNPGYITEKIMMAYAGGCIPIYYGDKKIFDIFNEKSFVFYNISDPQPALDLVNALERNSDLYEKMKKEPILVNGNTTIEQYFSFNDEVGSGALKKEMR</sequence>
<dbReference type="PANTHER" id="PTHR11929">
    <property type="entry name" value="ALPHA- 1,3 -FUCOSYLTRANSFERASE"/>
    <property type="match status" value="1"/>
</dbReference>
<dbReference type="InterPro" id="IPR055270">
    <property type="entry name" value="Glyco_tran_10_C"/>
</dbReference>
<dbReference type="EC" id="2.4.1.-" evidence="5"/>